<organism evidence="2 3">
    <name type="scientific">Roseisalinus antarcticus</name>
    <dbReference type="NCBI Taxonomy" id="254357"/>
    <lineage>
        <taxon>Bacteria</taxon>
        <taxon>Pseudomonadati</taxon>
        <taxon>Pseudomonadota</taxon>
        <taxon>Alphaproteobacteria</taxon>
        <taxon>Rhodobacterales</taxon>
        <taxon>Roseobacteraceae</taxon>
        <taxon>Roseisalinus</taxon>
    </lineage>
</organism>
<dbReference type="RefSeq" id="WP_085880508.1">
    <property type="nucleotide sequence ID" value="NZ_FWFZ01000029.1"/>
</dbReference>
<dbReference type="Pfam" id="PF13649">
    <property type="entry name" value="Methyltransf_25"/>
    <property type="match status" value="1"/>
</dbReference>
<dbReference type="EMBL" id="FWFZ01000029">
    <property type="protein sequence ID" value="SLN74002.1"/>
    <property type="molecule type" value="Genomic_DNA"/>
</dbReference>
<feature type="domain" description="Methyltransferase" evidence="1">
    <location>
        <begin position="46"/>
        <end position="140"/>
    </location>
</feature>
<dbReference type="PANTHER" id="PTHR12843">
    <property type="entry name" value="PROTEIN-LYSINE N-METHYLTRANSFERASE METTL10"/>
    <property type="match status" value="1"/>
</dbReference>
<gene>
    <name evidence="2" type="ORF">ROA7023_03757</name>
</gene>
<name>A0A1Y5TV87_9RHOB</name>
<reference evidence="2 3" key="1">
    <citation type="submission" date="2017-03" db="EMBL/GenBank/DDBJ databases">
        <authorList>
            <person name="Afonso C.L."/>
            <person name="Miller P.J."/>
            <person name="Scott M.A."/>
            <person name="Spackman E."/>
            <person name="Goraichik I."/>
            <person name="Dimitrov K.M."/>
            <person name="Suarez D.L."/>
            <person name="Swayne D.E."/>
        </authorList>
    </citation>
    <scope>NUCLEOTIDE SEQUENCE [LARGE SCALE GENOMIC DNA]</scope>
    <source>
        <strain evidence="2 3">CECT 7023</strain>
    </source>
</reference>
<dbReference type="Gene3D" id="3.40.50.150">
    <property type="entry name" value="Vaccinia Virus protein VP39"/>
    <property type="match status" value="1"/>
</dbReference>
<dbReference type="InterPro" id="IPR041698">
    <property type="entry name" value="Methyltransf_25"/>
</dbReference>
<accession>A0A1Y5TV87</accession>
<dbReference type="PANTHER" id="PTHR12843:SF5">
    <property type="entry name" value="EEF1A LYSINE METHYLTRANSFERASE 2"/>
    <property type="match status" value="1"/>
</dbReference>
<dbReference type="InterPro" id="IPR029063">
    <property type="entry name" value="SAM-dependent_MTases_sf"/>
</dbReference>
<sequence length="219" mass="24390">MTAGEQKHWDGVYDARAEDELTWFEATPEVSLDLVRTYLKPGEAFIDVGAGASRLVDALLETGLGPLTALDLSDASLAQSRQRLGSHSDKVAWVEADVTRWQADRQYAVWHDRAVFHFLTDAEDRAAYVRAMTRALRSGGIAIIATFAEDGPEKCSGLSVVRYAPEALAEELDRLHPGQFELIDTRRHMHITPKGNQQSFQYSIFRKKGSTTQAGRRIS</sequence>
<evidence type="ECO:0000259" key="1">
    <source>
        <dbReference type="Pfam" id="PF13649"/>
    </source>
</evidence>
<dbReference type="SUPFAM" id="SSF53335">
    <property type="entry name" value="S-adenosyl-L-methionine-dependent methyltransferases"/>
    <property type="match status" value="1"/>
</dbReference>
<proteinExistence type="predicted"/>
<evidence type="ECO:0000313" key="2">
    <source>
        <dbReference type="EMBL" id="SLN74002.1"/>
    </source>
</evidence>
<protein>
    <recommendedName>
        <fullName evidence="1">Methyltransferase domain-containing protein</fullName>
    </recommendedName>
</protein>
<dbReference type="AlphaFoldDB" id="A0A1Y5TV87"/>
<dbReference type="CDD" id="cd02440">
    <property type="entry name" value="AdoMet_MTases"/>
    <property type="match status" value="1"/>
</dbReference>
<evidence type="ECO:0000313" key="3">
    <source>
        <dbReference type="Proteomes" id="UP000193900"/>
    </source>
</evidence>
<dbReference type="Proteomes" id="UP000193900">
    <property type="component" value="Unassembled WGS sequence"/>
</dbReference>
<dbReference type="OrthoDB" id="9788660at2"/>
<keyword evidence="3" id="KW-1185">Reference proteome</keyword>